<feature type="transmembrane region" description="Helical" evidence="1">
    <location>
        <begin position="190"/>
        <end position="207"/>
    </location>
</feature>
<feature type="transmembrane region" description="Helical" evidence="1">
    <location>
        <begin position="94"/>
        <end position="117"/>
    </location>
</feature>
<keyword evidence="1" id="KW-0472">Membrane</keyword>
<organism evidence="3 4">
    <name type="scientific">Sumerlaea chitinivorans</name>
    <dbReference type="NCBI Taxonomy" id="2250252"/>
    <lineage>
        <taxon>Bacteria</taxon>
        <taxon>Candidatus Sumerlaeota</taxon>
        <taxon>Candidatus Sumerlaeia</taxon>
        <taxon>Candidatus Sumerlaeales</taxon>
        <taxon>Candidatus Sumerlaeaceae</taxon>
        <taxon>Candidatus Sumerlaea</taxon>
    </lineage>
</organism>
<dbReference type="InterPro" id="IPR038731">
    <property type="entry name" value="RgtA/B/C-like"/>
</dbReference>
<dbReference type="Pfam" id="PF13231">
    <property type="entry name" value="PMT_2"/>
    <property type="match status" value="1"/>
</dbReference>
<feature type="transmembrane region" description="Helical" evidence="1">
    <location>
        <begin position="164"/>
        <end position="184"/>
    </location>
</feature>
<feature type="transmembrane region" description="Helical" evidence="1">
    <location>
        <begin position="19"/>
        <end position="35"/>
    </location>
</feature>
<name>A0A2Z4Y3N3_SUMC1</name>
<evidence type="ECO:0000313" key="4">
    <source>
        <dbReference type="Proteomes" id="UP000262583"/>
    </source>
</evidence>
<dbReference type="EMBL" id="CP030759">
    <property type="protein sequence ID" value="AXA35817.1"/>
    <property type="molecule type" value="Genomic_DNA"/>
</dbReference>
<evidence type="ECO:0000313" key="3">
    <source>
        <dbReference type="EMBL" id="AXA35817.1"/>
    </source>
</evidence>
<gene>
    <name evidence="3" type="ORF">BRCON_1040</name>
</gene>
<reference evidence="3 4" key="1">
    <citation type="submission" date="2018-05" db="EMBL/GenBank/DDBJ databases">
        <title>A metagenomic window into the 2 km-deep terrestrial subsurface aquifer revealed taxonomically and functionally diverse microbial community comprising novel uncultured bacterial lineages.</title>
        <authorList>
            <person name="Kadnikov V.V."/>
            <person name="Mardanov A.V."/>
            <person name="Beletsky A.V."/>
            <person name="Banks D."/>
            <person name="Pimenov N.V."/>
            <person name="Frank Y.A."/>
            <person name="Karnachuk O.V."/>
            <person name="Ravin N.V."/>
        </authorList>
    </citation>
    <scope>NUCLEOTIDE SEQUENCE [LARGE SCALE GENOMIC DNA]</scope>
    <source>
        <strain evidence="3">BY</strain>
    </source>
</reference>
<sequence length="463" mass="52577">MKSSNAEHRRLALSDNDKYLAILVALLLCALPIVLRPSIRGNDGVQNYAYLRSLLFDRDLDFANEYAYYFERNPSWFNHQELGRDPVTSRPINLYGIGNSLLWSPWVLAMHGVGLLARTFGWGGQLDGFSHLYEWGVGLGSSVYATIGLIFLFLLLRRQVEPRAAFWATMSVWLASPLFFYMYLHPSMSHANSFFLSVIFAYLYLAVPDTLRKWFVSGCVGGLLALTRYQDAILLVALGVGEILLLLEGLCENARSSQPNDSFRWAVSWFSQRSGRYAVFLACTLLVFSPQLVCWHILQGSPLSGPRGYLTQGTFNLFAPRHLLDVLFSSRHGLFFWHPFLFLGVVGLLSQRIPRHWRVFALTAFVMQSWLVGSWSHWWAGASFGHRMFISTLPHLAIGLSAALGWDKRLTRWVPVVVIAFALWNFGYIVQYATGMVPRQDPVSLFQLIRNNVIEVPKLLLGR</sequence>
<keyword evidence="1" id="KW-0812">Transmembrane</keyword>
<feature type="transmembrane region" description="Helical" evidence="1">
    <location>
        <begin position="334"/>
        <end position="350"/>
    </location>
</feature>
<evidence type="ECO:0000259" key="2">
    <source>
        <dbReference type="Pfam" id="PF13231"/>
    </source>
</evidence>
<feature type="transmembrane region" description="Helical" evidence="1">
    <location>
        <begin position="357"/>
        <end position="378"/>
    </location>
</feature>
<keyword evidence="1" id="KW-1133">Transmembrane helix</keyword>
<feature type="transmembrane region" description="Helical" evidence="1">
    <location>
        <begin position="137"/>
        <end position="157"/>
    </location>
</feature>
<dbReference type="Proteomes" id="UP000262583">
    <property type="component" value="Chromosome"/>
</dbReference>
<feature type="domain" description="Glycosyltransferase RgtA/B/C/D-like" evidence="2">
    <location>
        <begin position="134"/>
        <end position="245"/>
    </location>
</feature>
<proteinExistence type="predicted"/>
<dbReference type="KEGG" id="schv:BRCON_1040"/>
<protein>
    <recommendedName>
        <fullName evidence="2">Glycosyltransferase RgtA/B/C/D-like domain-containing protein</fullName>
    </recommendedName>
</protein>
<feature type="transmembrane region" description="Helical" evidence="1">
    <location>
        <begin position="413"/>
        <end position="433"/>
    </location>
</feature>
<accession>A0A2Z4Y3N3</accession>
<dbReference type="AlphaFoldDB" id="A0A2Z4Y3N3"/>
<evidence type="ECO:0000256" key="1">
    <source>
        <dbReference type="SAM" id="Phobius"/>
    </source>
</evidence>
<feature type="transmembrane region" description="Helical" evidence="1">
    <location>
        <begin position="384"/>
        <end position="406"/>
    </location>
</feature>
<feature type="transmembrane region" description="Helical" evidence="1">
    <location>
        <begin position="277"/>
        <end position="298"/>
    </location>
</feature>